<evidence type="ECO:0000313" key="12">
    <source>
        <dbReference type="EMBL" id="MBE9252749.1"/>
    </source>
</evidence>
<keyword evidence="4" id="KW-0662">Pyridine nucleotide biosynthesis</keyword>
<dbReference type="NCBIfam" id="NF000842">
    <property type="entry name" value="PRK00071.2-1"/>
    <property type="match status" value="1"/>
</dbReference>
<accession>A0ABR9VN27</accession>
<evidence type="ECO:0000256" key="8">
    <source>
        <dbReference type="ARBA" id="ARBA00022840"/>
    </source>
</evidence>
<keyword evidence="7" id="KW-0547">Nucleotide-binding</keyword>
<name>A0ABR9VN27_9SYNC</name>
<evidence type="ECO:0000256" key="1">
    <source>
        <dbReference type="ARBA" id="ARBA00002324"/>
    </source>
</evidence>
<evidence type="ECO:0000313" key="13">
    <source>
        <dbReference type="Proteomes" id="UP000658720"/>
    </source>
</evidence>
<keyword evidence="8" id="KW-0067">ATP-binding</keyword>
<comment type="catalytic activity">
    <reaction evidence="10">
        <text>nicotinate beta-D-ribonucleotide + ATP + H(+) = deamido-NAD(+) + diphosphate</text>
        <dbReference type="Rhea" id="RHEA:22860"/>
        <dbReference type="ChEBI" id="CHEBI:15378"/>
        <dbReference type="ChEBI" id="CHEBI:30616"/>
        <dbReference type="ChEBI" id="CHEBI:33019"/>
        <dbReference type="ChEBI" id="CHEBI:57502"/>
        <dbReference type="ChEBI" id="CHEBI:58437"/>
        <dbReference type="EC" id="2.7.7.18"/>
    </reaction>
</comment>
<dbReference type="CDD" id="cd02165">
    <property type="entry name" value="NMNAT"/>
    <property type="match status" value="1"/>
</dbReference>
<dbReference type="SUPFAM" id="SSF52374">
    <property type="entry name" value="Nucleotidylyl transferase"/>
    <property type="match status" value="1"/>
</dbReference>
<dbReference type="Proteomes" id="UP000658720">
    <property type="component" value="Unassembled WGS sequence"/>
</dbReference>
<dbReference type="PANTHER" id="PTHR39321">
    <property type="entry name" value="NICOTINATE-NUCLEOTIDE ADENYLYLTRANSFERASE-RELATED"/>
    <property type="match status" value="1"/>
</dbReference>
<dbReference type="NCBIfam" id="TIGR00482">
    <property type="entry name" value="nicotinate (nicotinamide) nucleotide adenylyltransferase"/>
    <property type="match status" value="1"/>
</dbReference>
<keyword evidence="13" id="KW-1185">Reference proteome</keyword>
<keyword evidence="5 12" id="KW-0808">Transferase</keyword>
<evidence type="ECO:0000256" key="2">
    <source>
        <dbReference type="ARBA" id="ARBA00005019"/>
    </source>
</evidence>
<evidence type="ECO:0000256" key="5">
    <source>
        <dbReference type="ARBA" id="ARBA00022679"/>
    </source>
</evidence>
<dbReference type="EMBL" id="JADEVV010000005">
    <property type="protein sequence ID" value="MBE9252749.1"/>
    <property type="molecule type" value="Genomic_DNA"/>
</dbReference>
<evidence type="ECO:0000256" key="7">
    <source>
        <dbReference type="ARBA" id="ARBA00022741"/>
    </source>
</evidence>
<dbReference type="GO" id="GO:0004515">
    <property type="term" value="F:nicotinate-nucleotide adenylyltransferase activity"/>
    <property type="evidence" value="ECO:0007669"/>
    <property type="project" value="UniProtKB-EC"/>
</dbReference>
<organism evidence="12 13">
    <name type="scientific">Synechocystis salina LEGE 00031</name>
    <dbReference type="NCBI Taxonomy" id="1828736"/>
    <lineage>
        <taxon>Bacteria</taxon>
        <taxon>Bacillati</taxon>
        <taxon>Cyanobacteriota</taxon>
        <taxon>Cyanophyceae</taxon>
        <taxon>Synechococcales</taxon>
        <taxon>Merismopediaceae</taxon>
        <taxon>Synechocystis</taxon>
    </lineage>
</organism>
<evidence type="ECO:0000256" key="9">
    <source>
        <dbReference type="ARBA" id="ARBA00023027"/>
    </source>
</evidence>
<evidence type="ECO:0000259" key="11">
    <source>
        <dbReference type="Pfam" id="PF01467"/>
    </source>
</evidence>
<evidence type="ECO:0000256" key="4">
    <source>
        <dbReference type="ARBA" id="ARBA00022642"/>
    </source>
</evidence>
<dbReference type="InterPro" id="IPR005248">
    <property type="entry name" value="NadD/NMNAT"/>
</dbReference>
<comment type="pathway">
    <text evidence="2">Cofactor biosynthesis; NAD(+) biosynthesis; deamido-NAD(+) from nicotinate D-ribonucleotide: step 1/1.</text>
</comment>
<dbReference type="EC" id="2.7.7.18" evidence="3"/>
<evidence type="ECO:0000256" key="6">
    <source>
        <dbReference type="ARBA" id="ARBA00022695"/>
    </source>
</evidence>
<protein>
    <recommendedName>
        <fullName evidence="3">nicotinate-nucleotide adenylyltransferase</fullName>
        <ecNumber evidence="3">2.7.7.18</ecNumber>
    </recommendedName>
</protein>
<dbReference type="Pfam" id="PF01467">
    <property type="entry name" value="CTP_transf_like"/>
    <property type="match status" value="1"/>
</dbReference>
<dbReference type="InterPro" id="IPR014729">
    <property type="entry name" value="Rossmann-like_a/b/a_fold"/>
</dbReference>
<comment type="function">
    <text evidence="1">Catalyzes the reversible adenylation of nicotinate mononucleotide (NaMN) to nicotinic acid adenine dinucleotide (NaAD).</text>
</comment>
<dbReference type="Gene3D" id="3.40.50.620">
    <property type="entry name" value="HUPs"/>
    <property type="match status" value="1"/>
</dbReference>
<dbReference type="PANTHER" id="PTHR39321:SF3">
    <property type="entry name" value="PHOSPHOPANTETHEINE ADENYLYLTRANSFERASE"/>
    <property type="match status" value="1"/>
</dbReference>
<sequence length="200" mass="22657">MKIALFGTSADPPTLAHQAILIWLAQHFDRVAVWAADNPFKQGPNPNTGHWASLGDRQTMLKLLVEDVQSHYGTVQIWEDLSDRRSLISLQRARQRWGLEPNYALVVGADLITQIPQWYAVEKLLPAVQLLIFPRPGYSIDQADLARLEQLGGQYQIVDQVGDRDITPAISSSIYRQTKEEELIPPAVQSYIEQKQLYEP</sequence>
<keyword evidence="6 12" id="KW-0548">Nucleotidyltransferase</keyword>
<keyword evidence="9" id="KW-0520">NAD</keyword>
<feature type="domain" description="Cytidyltransferase-like" evidence="11">
    <location>
        <begin position="5"/>
        <end position="177"/>
    </location>
</feature>
<evidence type="ECO:0000256" key="10">
    <source>
        <dbReference type="ARBA" id="ARBA00048721"/>
    </source>
</evidence>
<reference evidence="12 13" key="1">
    <citation type="submission" date="2020-10" db="EMBL/GenBank/DDBJ databases">
        <authorList>
            <person name="Castelo-Branco R."/>
            <person name="Eusebio N."/>
            <person name="Adriana R."/>
            <person name="Vieira A."/>
            <person name="Brugerolle De Fraissinette N."/>
            <person name="Rezende De Castro R."/>
            <person name="Schneider M.P."/>
            <person name="Vasconcelos V."/>
            <person name="Leao P.N."/>
        </authorList>
    </citation>
    <scope>NUCLEOTIDE SEQUENCE [LARGE SCALE GENOMIC DNA]</scope>
    <source>
        <strain evidence="12 13">LEGE 00031</strain>
    </source>
</reference>
<gene>
    <name evidence="12" type="ORF">IQ217_02545</name>
</gene>
<dbReference type="InterPro" id="IPR004821">
    <property type="entry name" value="Cyt_trans-like"/>
</dbReference>
<proteinExistence type="predicted"/>
<dbReference type="RefSeq" id="WP_194018810.1">
    <property type="nucleotide sequence ID" value="NZ_JADEVV010000005.1"/>
</dbReference>
<evidence type="ECO:0000256" key="3">
    <source>
        <dbReference type="ARBA" id="ARBA00012389"/>
    </source>
</evidence>
<comment type="caution">
    <text evidence="12">The sequence shown here is derived from an EMBL/GenBank/DDBJ whole genome shotgun (WGS) entry which is preliminary data.</text>
</comment>